<proteinExistence type="predicted"/>
<gene>
    <name evidence="2" type="ORF">SVUK_LOCUS16303</name>
</gene>
<accession>A0A3P7LFF5</accession>
<evidence type="ECO:0000256" key="1">
    <source>
        <dbReference type="SAM" id="MobiDB-lite"/>
    </source>
</evidence>
<evidence type="ECO:0000313" key="2">
    <source>
        <dbReference type="EMBL" id="VDM81305.1"/>
    </source>
</evidence>
<feature type="region of interest" description="Disordered" evidence="1">
    <location>
        <begin position="1"/>
        <end position="47"/>
    </location>
</feature>
<dbReference type="Proteomes" id="UP000270094">
    <property type="component" value="Unassembled WGS sequence"/>
</dbReference>
<name>A0A3P7LFF5_STRVU</name>
<feature type="compositionally biased region" description="Acidic residues" evidence="1">
    <location>
        <begin position="32"/>
        <end position="47"/>
    </location>
</feature>
<feature type="compositionally biased region" description="Basic and acidic residues" evidence="1">
    <location>
        <begin position="8"/>
        <end position="31"/>
    </location>
</feature>
<evidence type="ECO:0000313" key="3">
    <source>
        <dbReference type="Proteomes" id="UP000270094"/>
    </source>
</evidence>
<dbReference type="AlphaFoldDB" id="A0A3P7LFF5"/>
<reference evidence="2 3" key="1">
    <citation type="submission" date="2018-11" db="EMBL/GenBank/DDBJ databases">
        <authorList>
            <consortium name="Pathogen Informatics"/>
        </authorList>
    </citation>
    <scope>NUCLEOTIDE SEQUENCE [LARGE SCALE GENOMIC DNA]</scope>
</reference>
<sequence length="47" mass="5166">MSANAGKNSEERMDVTEAKQEPVEDVKMEDGDHAEDEMEAEEGGNLL</sequence>
<keyword evidence="3" id="KW-1185">Reference proteome</keyword>
<organism evidence="2 3">
    <name type="scientific">Strongylus vulgaris</name>
    <name type="common">Blood worm</name>
    <dbReference type="NCBI Taxonomy" id="40348"/>
    <lineage>
        <taxon>Eukaryota</taxon>
        <taxon>Metazoa</taxon>
        <taxon>Ecdysozoa</taxon>
        <taxon>Nematoda</taxon>
        <taxon>Chromadorea</taxon>
        <taxon>Rhabditida</taxon>
        <taxon>Rhabditina</taxon>
        <taxon>Rhabditomorpha</taxon>
        <taxon>Strongyloidea</taxon>
        <taxon>Strongylidae</taxon>
        <taxon>Strongylus</taxon>
    </lineage>
</organism>
<dbReference type="EMBL" id="UYYB01112257">
    <property type="protein sequence ID" value="VDM81305.1"/>
    <property type="molecule type" value="Genomic_DNA"/>
</dbReference>
<protein>
    <submittedName>
        <fullName evidence="2">Uncharacterized protein</fullName>
    </submittedName>
</protein>